<dbReference type="EMBL" id="JANJYJ010000001">
    <property type="protein sequence ID" value="KAK3229556.1"/>
    <property type="molecule type" value="Genomic_DNA"/>
</dbReference>
<protein>
    <submittedName>
        <fullName evidence="1">Uncharacterized protein</fullName>
    </submittedName>
</protein>
<keyword evidence="2" id="KW-1185">Reference proteome</keyword>
<organism evidence="1 2">
    <name type="scientific">Dipteronia sinensis</name>
    <dbReference type="NCBI Taxonomy" id="43782"/>
    <lineage>
        <taxon>Eukaryota</taxon>
        <taxon>Viridiplantae</taxon>
        <taxon>Streptophyta</taxon>
        <taxon>Embryophyta</taxon>
        <taxon>Tracheophyta</taxon>
        <taxon>Spermatophyta</taxon>
        <taxon>Magnoliopsida</taxon>
        <taxon>eudicotyledons</taxon>
        <taxon>Gunneridae</taxon>
        <taxon>Pentapetalae</taxon>
        <taxon>rosids</taxon>
        <taxon>malvids</taxon>
        <taxon>Sapindales</taxon>
        <taxon>Sapindaceae</taxon>
        <taxon>Hippocastanoideae</taxon>
        <taxon>Acereae</taxon>
        <taxon>Dipteronia</taxon>
    </lineage>
</organism>
<accession>A0AAE0B3W3</accession>
<comment type="caution">
    <text evidence="1">The sequence shown here is derived from an EMBL/GenBank/DDBJ whole genome shotgun (WGS) entry which is preliminary data.</text>
</comment>
<gene>
    <name evidence="1" type="ORF">Dsin_001437</name>
</gene>
<dbReference type="Proteomes" id="UP001281410">
    <property type="component" value="Unassembled WGS sequence"/>
</dbReference>
<evidence type="ECO:0000313" key="1">
    <source>
        <dbReference type="EMBL" id="KAK3229556.1"/>
    </source>
</evidence>
<name>A0AAE0B3W3_9ROSI</name>
<reference evidence="1" key="1">
    <citation type="journal article" date="2023" name="Plant J.">
        <title>Genome sequences and population genomics provide insights into the demographic history, inbreeding, and mutation load of two 'living fossil' tree species of Dipteronia.</title>
        <authorList>
            <person name="Feng Y."/>
            <person name="Comes H.P."/>
            <person name="Chen J."/>
            <person name="Zhu S."/>
            <person name="Lu R."/>
            <person name="Zhang X."/>
            <person name="Li P."/>
            <person name="Qiu J."/>
            <person name="Olsen K.M."/>
            <person name="Qiu Y."/>
        </authorList>
    </citation>
    <scope>NUCLEOTIDE SEQUENCE</scope>
    <source>
        <strain evidence="1">NBL</strain>
    </source>
</reference>
<sequence>MNSYPNRRSTPNLKEQTLTDLSLRHHHHHRSPLSLLVFDSLSSDSHLLLSSKCAHLSAGCLAALFSVSEHERSGFKEEREKVVEMWKEVGLKDEVQHGLHVDKKKKIMEILSPISKKNKKNPYLFSCIFFLFL</sequence>
<dbReference type="AlphaFoldDB" id="A0AAE0B3W3"/>
<evidence type="ECO:0000313" key="2">
    <source>
        <dbReference type="Proteomes" id="UP001281410"/>
    </source>
</evidence>
<proteinExistence type="predicted"/>